<name>A0A1Q3BXH2_CEPFO</name>
<keyword evidence="2" id="KW-1185">Reference proteome</keyword>
<evidence type="ECO:0000313" key="1">
    <source>
        <dbReference type="EMBL" id="GAV72687.1"/>
    </source>
</evidence>
<dbReference type="PANTHER" id="PTHR35469">
    <property type="entry name" value="TRANSMEMBRANE PROTEIN"/>
    <property type="match status" value="1"/>
</dbReference>
<dbReference type="PANTHER" id="PTHR35469:SF5">
    <property type="entry name" value="TRANSMEMBRANE PROTEIN"/>
    <property type="match status" value="1"/>
</dbReference>
<reference evidence="2" key="1">
    <citation type="submission" date="2016-04" db="EMBL/GenBank/DDBJ databases">
        <title>Cephalotus genome sequencing.</title>
        <authorList>
            <person name="Fukushima K."/>
            <person name="Hasebe M."/>
            <person name="Fang X."/>
        </authorList>
    </citation>
    <scope>NUCLEOTIDE SEQUENCE [LARGE SCALE GENOMIC DNA]</scope>
    <source>
        <strain evidence="2">cv. St1</strain>
    </source>
</reference>
<sequence length="281" mass="30693">MAANGDSRDERRRRIVERGTDRLALITGRISNLPPSPSSTVSSHDHQIQQTTISDQINGVAAGLEAVDDASASALLKEESTNVVSRGCASEIGYQVEPQAQHSETIREAIQAPFVDMPKIQPSPRTSIIPKESNDEHPLTIPCRHQPTFFSSKRLNSCIIASEGTRSFCALMIALLVVLSYVDYPLFGVNIVRSEGIMASRPVYIILLTDVTIVLTQMYLETRRGSEVAEEEKSVHRGDGEIWGGAIKVLERGLVVYQAIRGVFIDCSVYAVVVVCGLSLV</sequence>
<comment type="caution">
    <text evidence="1">The sequence shown here is derived from an EMBL/GenBank/DDBJ whole genome shotgun (WGS) entry which is preliminary data.</text>
</comment>
<proteinExistence type="predicted"/>
<accession>A0A1Q3BXH2</accession>
<dbReference type="OrthoDB" id="1645757at2759"/>
<dbReference type="EMBL" id="BDDD01001034">
    <property type="protein sequence ID" value="GAV72687.1"/>
    <property type="molecule type" value="Genomic_DNA"/>
</dbReference>
<protein>
    <submittedName>
        <fullName evidence="1">Uncharacterized protein</fullName>
    </submittedName>
</protein>
<gene>
    <name evidence="1" type="ORF">CFOL_v3_16175</name>
</gene>
<dbReference type="Proteomes" id="UP000187406">
    <property type="component" value="Unassembled WGS sequence"/>
</dbReference>
<evidence type="ECO:0000313" key="2">
    <source>
        <dbReference type="Proteomes" id="UP000187406"/>
    </source>
</evidence>
<dbReference type="AlphaFoldDB" id="A0A1Q3BXH2"/>
<dbReference type="STRING" id="3775.A0A1Q3BXH2"/>
<organism evidence="1 2">
    <name type="scientific">Cephalotus follicularis</name>
    <name type="common">Albany pitcher plant</name>
    <dbReference type="NCBI Taxonomy" id="3775"/>
    <lineage>
        <taxon>Eukaryota</taxon>
        <taxon>Viridiplantae</taxon>
        <taxon>Streptophyta</taxon>
        <taxon>Embryophyta</taxon>
        <taxon>Tracheophyta</taxon>
        <taxon>Spermatophyta</taxon>
        <taxon>Magnoliopsida</taxon>
        <taxon>eudicotyledons</taxon>
        <taxon>Gunneridae</taxon>
        <taxon>Pentapetalae</taxon>
        <taxon>rosids</taxon>
        <taxon>fabids</taxon>
        <taxon>Oxalidales</taxon>
        <taxon>Cephalotaceae</taxon>
        <taxon>Cephalotus</taxon>
    </lineage>
</organism>
<dbReference type="InParanoid" id="A0A1Q3BXH2"/>